<dbReference type="PROSITE" id="PS51186">
    <property type="entry name" value="GNAT"/>
    <property type="match status" value="1"/>
</dbReference>
<dbReference type="CDD" id="cd04301">
    <property type="entry name" value="NAT_SF"/>
    <property type="match status" value="1"/>
</dbReference>
<dbReference type="InterPro" id="IPR016181">
    <property type="entry name" value="Acyl_CoA_acyltransferase"/>
</dbReference>
<proteinExistence type="predicted"/>
<dbReference type="Gene3D" id="3.40.630.30">
    <property type="match status" value="1"/>
</dbReference>
<evidence type="ECO:0000313" key="2">
    <source>
        <dbReference type="EMBL" id="PAU78927.1"/>
    </source>
</evidence>
<evidence type="ECO:0000313" key="3">
    <source>
        <dbReference type="Proteomes" id="UP000217771"/>
    </source>
</evidence>
<dbReference type="SUPFAM" id="SSF55729">
    <property type="entry name" value="Acyl-CoA N-acyltransferases (Nat)"/>
    <property type="match status" value="1"/>
</dbReference>
<dbReference type="Pfam" id="PF13508">
    <property type="entry name" value="Acetyltransf_7"/>
    <property type="match status" value="1"/>
</dbReference>
<protein>
    <recommendedName>
        <fullName evidence="1">N-acetyltransferase domain-containing protein</fullName>
    </recommendedName>
</protein>
<accession>A0A2A2F2N7</accession>
<organism evidence="2 3">
    <name type="scientific">Halomonas salipaludis</name>
    <dbReference type="NCBI Taxonomy" id="2032625"/>
    <lineage>
        <taxon>Bacteria</taxon>
        <taxon>Pseudomonadati</taxon>
        <taxon>Pseudomonadota</taxon>
        <taxon>Gammaproteobacteria</taxon>
        <taxon>Oceanospirillales</taxon>
        <taxon>Halomonadaceae</taxon>
        <taxon>Halomonas</taxon>
    </lineage>
</organism>
<evidence type="ECO:0000259" key="1">
    <source>
        <dbReference type="PROSITE" id="PS51186"/>
    </source>
</evidence>
<feature type="domain" description="N-acetyltransferase" evidence="1">
    <location>
        <begin position="51"/>
        <end position="192"/>
    </location>
</feature>
<keyword evidence="3" id="KW-1185">Reference proteome</keyword>
<gene>
    <name evidence="2" type="ORF">CK498_00650</name>
</gene>
<reference evidence="2 3" key="1">
    <citation type="submission" date="2017-08" db="EMBL/GenBank/DDBJ databases">
        <title>Halomonas alkalisoli sp. nov., isolated from saline alkaline soil.</title>
        <authorList>
            <person name="Wang D."/>
            <person name="Zhang G."/>
        </authorList>
    </citation>
    <scope>NUCLEOTIDE SEQUENCE [LARGE SCALE GENOMIC DNA]</scope>
    <source>
        <strain evidence="2 3">WRN001</strain>
    </source>
</reference>
<dbReference type="Proteomes" id="UP000217771">
    <property type="component" value="Unassembled WGS sequence"/>
</dbReference>
<dbReference type="OrthoDB" id="8780005at2"/>
<sequence length="225" mass="25224">MRTAFIRRWASVSLSTGWCYSASSGIEPGNPDIYAGSSVSASLASSWGHDMRVIEATGRDHRYNLMMHMAMDEYDDLTADERAERFAMAYVYALPETGVTVLAAEYHGSLLGYAILTPKKRGAAVRLHWLYVGKAARGWGVGSLLVKEAVKRYRYLQLACHPRLKPYYQRFGFSVWRKSMNDGDLIGSTTKKGARLPFIARIIPGEAFDAGRWMAAQVERERRAS</sequence>
<dbReference type="EMBL" id="NSKB01000001">
    <property type="protein sequence ID" value="PAU78927.1"/>
    <property type="molecule type" value="Genomic_DNA"/>
</dbReference>
<name>A0A2A2F2N7_9GAMM</name>
<dbReference type="InterPro" id="IPR000182">
    <property type="entry name" value="GNAT_dom"/>
</dbReference>
<dbReference type="AlphaFoldDB" id="A0A2A2F2N7"/>
<comment type="caution">
    <text evidence="2">The sequence shown here is derived from an EMBL/GenBank/DDBJ whole genome shotgun (WGS) entry which is preliminary data.</text>
</comment>
<dbReference type="GO" id="GO:0016747">
    <property type="term" value="F:acyltransferase activity, transferring groups other than amino-acyl groups"/>
    <property type="evidence" value="ECO:0007669"/>
    <property type="project" value="InterPro"/>
</dbReference>